<evidence type="ECO:0000256" key="9">
    <source>
        <dbReference type="PIRSR" id="PIRSR614732-2"/>
    </source>
</evidence>
<proteinExistence type="predicted"/>
<keyword evidence="5" id="KW-0665">Pyrimidine biosynthesis</keyword>
<feature type="binding site" evidence="9">
    <location>
        <position position="211"/>
    </location>
    <ligand>
        <name>substrate</name>
    </ligand>
</feature>
<dbReference type="EC" id="4.1.1.23" evidence="2"/>
<evidence type="ECO:0000256" key="5">
    <source>
        <dbReference type="ARBA" id="ARBA00022975"/>
    </source>
</evidence>
<feature type="active site" description="For OMPdecase activity" evidence="8">
    <location>
        <position position="73"/>
    </location>
</feature>
<reference evidence="11" key="1">
    <citation type="journal article" date="2020" name="mSystems">
        <title>Genome- and Community-Level Interaction Insights into Carbon Utilization and Element Cycling Functions of Hydrothermarchaeota in Hydrothermal Sediment.</title>
        <authorList>
            <person name="Zhou Z."/>
            <person name="Liu Y."/>
            <person name="Xu W."/>
            <person name="Pan J."/>
            <person name="Luo Z.H."/>
            <person name="Li M."/>
        </authorList>
    </citation>
    <scope>NUCLEOTIDE SEQUENCE [LARGE SCALE GENOMIC DNA]</scope>
    <source>
        <strain evidence="12">SpSt-622</strain>
        <strain evidence="11">SpSt-642</strain>
    </source>
</reference>
<dbReference type="Pfam" id="PF00215">
    <property type="entry name" value="OMPdecase"/>
    <property type="match status" value="1"/>
</dbReference>
<dbReference type="EMBL" id="DTBJ01000060">
    <property type="protein sequence ID" value="HGM59337.1"/>
    <property type="molecule type" value="Genomic_DNA"/>
</dbReference>
<protein>
    <recommendedName>
        <fullName evidence="3">Orotidine 5'-phosphate decarboxylase</fullName>
        <ecNumber evidence="2">4.1.1.23</ecNumber>
    </recommendedName>
    <alternativeName>
        <fullName evidence="7">OMP decarboxylase</fullName>
    </alternativeName>
</protein>
<comment type="pathway">
    <text evidence="1">Pyrimidine metabolism; UMP biosynthesis via de novo pathway; UMP from orotate: step 2/2.</text>
</comment>
<evidence type="ECO:0000256" key="6">
    <source>
        <dbReference type="ARBA" id="ARBA00023239"/>
    </source>
</evidence>
<evidence type="ECO:0000256" key="1">
    <source>
        <dbReference type="ARBA" id="ARBA00004861"/>
    </source>
</evidence>
<dbReference type="UniPathway" id="UPA00070">
    <property type="reaction ID" value="UER00120"/>
</dbReference>
<evidence type="ECO:0000256" key="2">
    <source>
        <dbReference type="ARBA" id="ARBA00012321"/>
    </source>
</evidence>
<sequence>MLIRAHLKYPIIIALDPPHEIENPVEWCIKIIRETEDKVIGYKIGLPLLIRTGLEKLREIIKQMNKTDLIIADLKLADIGEIMIETIKPLLEIGIDTFIAHGFIGYRDALERLVKYLDMSKSKLILVVSMTHTGSIELIDKNIDDLIKIVLETKPWGVVVAPNKKNIIDRVKNASREENIDLKILTPGIGLQGAEPGTGLKNGADYEIIGRLITRTENPGNKLVELINKYYRWLN</sequence>
<comment type="caution">
    <text evidence="11">The sequence shown here is derived from an EMBL/GenBank/DDBJ whole genome shotgun (WGS) entry which is preliminary data.</text>
</comment>
<dbReference type="InterPro" id="IPR014732">
    <property type="entry name" value="OMPdecase"/>
</dbReference>
<dbReference type="CDD" id="cd04725">
    <property type="entry name" value="OMP_decarboxylase_like"/>
    <property type="match status" value="1"/>
</dbReference>
<dbReference type="EMBL" id="DTAN01000098">
    <property type="protein sequence ID" value="HGU65068.1"/>
    <property type="molecule type" value="Genomic_DNA"/>
</dbReference>
<dbReference type="Gene3D" id="3.20.20.70">
    <property type="entry name" value="Aldolase class I"/>
    <property type="match status" value="1"/>
</dbReference>
<gene>
    <name evidence="11" type="primary">pyrF</name>
    <name evidence="12" type="ORF">ENT92_02470</name>
    <name evidence="11" type="ORF">ENU14_07140</name>
</gene>
<dbReference type="GO" id="GO:0005829">
    <property type="term" value="C:cytosol"/>
    <property type="evidence" value="ECO:0007669"/>
    <property type="project" value="TreeGrafter"/>
</dbReference>
<evidence type="ECO:0000256" key="3">
    <source>
        <dbReference type="ARBA" id="ARBA00021923"/>
    </source>
</evidence>
<keyword evidence="4" id="KW-0210">Decarboxylase</keyword>
<name>A0A7C4DBT1_STAMA</name>
<evidence type="ECO:0000256" key="8">
    <source>
        <dbReference type="PIRSR" id="PIRSR614732-1"/>
    </source>
</evidence>
<dbReference type="GO" id="GO:0044205">
    <property type="term" value="P:'de novo' UMP biosynthetic process"/>
    <property type="evidence" value="ECO:0007669"/>
    <property type="project" value="UniProtKB-UniPathway"/>
</dbReference>
<dbReference type="InterPro" id="IPR013785">
    <property type="entry name" value="Aldolase_TIM"/>
</dbReference>
<evidence type="ECO:0000256" key="7">
    <source>
        <dbReference type="ARBA" id="ARBA00033428"/>
    </source>
</evidence>
<feature type="binding site" evidence="9">
    <location>
        <position position="43"/>
    </location>
    <ligand>
        <name>substrate</name>
    </ligand>
</feature>
<accession>A0A7C4DBT1</accession>
<dbReference type="PANTHER" id="PTHR32119">
    <property type="entry name" value="OROTIDINE 5'-PHOSPHATE DECARBOXYLASE"/>
    <property type="match status" value="1"/>
</dbReference>
<evidence type="ECO:0000259" key="10">
    <source>
        <dbReference type="SMART" id="SM00934"/>
    </source>
</evidence>
<evidence type="ECO:0000256" key="4">
    <source>
        <dbReference type="ARBA" id="ARBA00022793"/>
    </source>
</evidence>
<dbReference type="GO" id="GO:0004590">
    <property type="term" value="F:orotidine-5'-phosphate decarboxylase activity"/>
    <property type="evidence" value="ECO:0007669"/>
    <property type="project" value="UniProtKB-EC"/>
</dbReference>
<dbReference type="PANTHER" id="PTHR32119:SF2">
    <property type="entry name" value="OROTIDINE 5'-PHOSPHATE DECARBOXYLASE"/>
    <property type="match status" value="1"/>
</dbReference>
<feature type="active site" description="For OMPdecase activity" evidence="8">
    <location>
        <position position="75"/>
    </location>
</feature>
<keyword evidence="6 11" id="KW-0456">Lyase</keyword>
<feature type="active site" description="For OMPdecase activity" evidence="8">
    <location>
        <position position="78"/>
    </location>
</feature>
<dbReference type="InterPro" id="IPR001754">
    <property type="entry name" value="OMPdeCOase_dom"/>
</dbReference>
<dbReference type="NCBIfam" id="TIGR01740">
    <property type="entry name" value="pyrF"/>
    <property type="match status" value="1"/>
</dbReference>
<organism evidence="11">
    <name type="scientific">Staphylothermus marinus</name>
    <dbReference type="NCBI Taxonomy" id="2280"/>
    <lineage>
        <taxon>Archaea</taxon>
        <taxon>Thermoproteota</taxon>
        <taxon>Thermoprotei</taxon>
        <taxon>Desulfurococcales</taxon>
        <taxon>Desulfurococcaceae</taxon>
        <taxon>Staphylothermus</taxon>
    </lineage>
</organism>
<evidence type="ECO:0000313" key="11">
    <source>
        <dbReference type="EMBL" id="HGM59337.1"/>
    </source>
</evidence>
<dbReference type="SMART" id="SM00934">
    <property type="entry name" value="OMPdecase"/>
    <property type="match status" value="1"/>
</dbReference>
<dbReference type="InterPro" id="IPR011060">
    <property type="entry name" value="RibuloseP-bd_barrel"/>
</dbReference>
<dbReference type="SUPFAM" id="SSF51366">
    <property type="entry name" value="Ribulose-phoshate binding barrel"/>
    <property type="match status" value="1"/>
</dbReference>
<dbReference type="GO" id="GO:0006207">
    <property type="term" value="P:'de novo' pyrimidine nucleobase biosynthetic process"/>
    <property type="evidence" value="ECO:0007669"/>
    <property type="project" value="InterPro"/>
</dbReference>
<feature type="binding site" evidence="9">
    <location>
        <position position="210"/>
    </location>
    <ligand>
        <name>substrate</name>
    </ligand>
</feature>
<evidence type="ECO:0000313" key="12">
    <source>
        <dbReference type="EMBL" id="HGU65068.1"/>
    </source>
</evidence>
<feature type="domain" description="Orotidine 5'-phosphate decarboxylase" evidence="10">
    <location>
        <begin position="10"/>
        <end position="226"/>
    </location>
</feature>
<dbReference type="AlphaFoldDB" id="A0A7C4DBT1"/>
<feature type="binding site" evidence="9">
    <location>
        <position position="131"/>
    </location>
    <ligand>
        <name>substrate</name>
    </ligand>
</feature>